<evidence type="ECO:0000313" key="2">
    <source>
        <dbReference type="Proteomes" id="UP000050509"/>
    </source>
</evidence>
<name>A0A0P9CLN1_9CHLR</name>
<organism evidence="1 2">
    <name type="scientific">Kouleothrix aurantiaca</name>
    <dbReference type="NCBI Taxonomy" id="186479"/>
    <lineage>
        <taxon>Bacteria</taxon>
        <taxon>Bacillati</taxon>
        <taxon>Chloroflexota</taxon>
        <taxon>Chloroflexia</taxon>
        <taxon>Chloroflexales</taxon>
        <taxon>Roseiflexineae</taxon>
        <taxon>Roseiflexaceae</taxon>
        <taxon>Kouleothrix</taxon>
    </lineage>
</organism>
<keyword evidence="2" id="KW-1185">Reference proteome</keyword>
<dbReference type="AlphaFoldDB" id="A0A0P9CLN1"/>
<sequence>PDTSLRQAEVLRLQGNTASAVDTYLALLKVNPHALDNQAAQLADGLRSQPDQLRRLRDAYAEIVAQNPKDPTLQSFVGIMSVRLDDMPRAVDAFAQWTTLQPQNLEARRNYTLVLSQTQQYAQAAASAESLKALAQQQNATQDQLKGYQALVDFFTAKSKGG</sequence>
<dbReference type="Proteomes" id="UP000050509">
    <property type="component" value="Unassembled WGS sequence"/>
</dbReference>
<dbReference type="PATRIC" id="fig|186479.3.peg.7782"/>
<feature type="non-terminal residue" evidence="1">
    <location>
        <position position="1"/>
    </location>
</feature>
<dbReference type="InterPro" id="IPR011990">
    <property type="entry name" value="TPR-like_helical_dom_sf"/>
</dbReference>
<comment type="caution">
    <text evidence="1">The sequence shown here is derived from an EMBL/GenBank/DDBJ whole genome shotgun (WGS) entry which is preliminary data.</text>
</comment>
<proteinExistence type="predicted"/>
<dbReference type="EMBL" id="LJCR01003760">
    <property type="protein sequence ID" value="KPV43913.1"/>
    <property type="molecule type" value="Genomic_DNA"/>
</dbReference>
<dbReference type="Gene3D" id="1.25.40.10">
    <property type="entry name" value="Tetratricopeptide repeat domain"/>
    <property type="match status" value="1"/>
</dbReference>
<accession>A0A0P9CLN1</accession>
<dbReference type="SUPFAM" id="SSF48452">
    <property type="entry name" value="TPR-like"/>
    <property type="match status" value="1"/>
</dbReference>
<gene>
    <name evidence="1" type="ORF">SE17_44275</name>
</gene>
<reference evidence="1 2" key="1">
    <citation type="submission" date="2015-09" db="EMBL/GenBank/DDBJ databases">
        <title>Draft genome sequence of Kouleothrix aurantiaca JCM 19913.</title>
        <authorList>
            <person name="Hemp J."/>
        </authorList>
    </citation>
    <scope>NUCLEOTIDE SEQUENCE [LARGE SCALE GENOMIC DNA]</scope>
    <source>
        <strain evidence="1 2">COM-B</strain>
    </source>
</reference>
<evidence type="ECO:0000313" key="1">
    <source>
        <dbReference type="EMBL" id="KPV43913.1"/>
    </source>
</evidence>
<protein>
    <submittedName>
        <fullName evidence="1">Uncharacterized protein</fullName>
    </submittedName>
</protein>